<dbReference type="RefSeq" id="WP_201877815.1">
    <property type="nucleotide sequence ID" value="NZ_JAERRF010000017.1"/>
</dbReference>
<name>A0ABS1NJ96_9ACTN</name>
<gene>
    <name evidence="2" type="ORF">JK363_26360</name>
</gene>
<dbReference type="Proteomes" id="UP000634229">
    <property type="component" value="Unassembled WGS sequence"/>
</dbReference>
<sequence>MSREAPRPVTEETEEDVRQLHAEGCSRNEIARRLQRSGRTISVIAQRLGLSFDRTATEEATRARMADLAERRAILAEALQDDAERLTEQMWEPSVIYNFGGKDNDYNERDVPEPPADAKRALMSTAAQAIDRSLKLCPPESDQQGLAAVDAWLRGMMSD</sequence>
<dbReference type="EMBL" id="JAERRF010000017">
    <property type="protein sequence ID" value="MBL1100133.1"/>
    <property type="molecule type" value="Genomic_DNA"/>
</dbReference>
<organism evidence="2 3">
    <name type="scientific">Streptomyces coffeae</name>
    <dbReference type="NCBI Taxonomy" id="621382"/>
    <lineage>
        <taxon>Bacteria</taxon>
        <taxon>Bacillati</taxon>
        <taxon>Actinomycetota</taxon>
        <taxon>Actinomycetes</taxon>
        <taxon>Kitasatosporales</taxon>
        <taxon>Streptomycetaceae</taxon>
        <taxon>Streptomyces</taxon>
    </lineage>
</organism>
<evidence type="ECO:0000256" key="1">
    <source>
        <dbReference type="SAM" id="MobiDB-lite"/>
    </source>
</evidence>
<comment type="caution">
    <text evidence="2">The sequence shown here is derived from an EMBL/GenBank/DDBJ whole genome shotgun (WGS) entry which is preliminary data.</text>
</comment>
<dbReference type="Gene3D" id="1.10.10.60">
    <property type="entry name" value="Homeodomain-like"/>
    <property type="match status" value="1"/>
</dbReference>
<proteinExistence type="predicted"/>
<feature type="region of interest" description="Disordered" evidence="1">
    <location>
        <begin position="1"/>
        <end position="21"/>
    </location>
</feature>
<reference evidence="2 3" key="1">
    <citation type="submission" date="2021-01" db="EMBL/GenBank/DDBJ databases">
        <title>WGS of actinomycetes isolated from Thailand.</title>
        <authorList>
            <person name="Thawai C."/>
        </authorList>
    </citation>
    <scope>NUCLEOTIDE SEQUENCE [LARGE SCALE GENOMIC DNA]</scope>
    <source>
        <strain evidence="2 3">CA1R205</strain>
    </source>
</reference>
<accession>A0ABS1NJ96</accession>
<evidence type="ECO:0000313" key="2">
    <source>
        <dbReference type="EMBL" id="MBL1100133.1"/>
    </source>
</evidence>
<protein>
    <submittedName>
        <fullName evidence="2">Response regulator transcription factor</fullName>
    </submittedName>
</protein>
<evidence type="ECO:0000313" key="3">
    <source>
        <dbReference type="Proteomes" id="UP000634229"/>
    </source>
</evidence>
<keyword evidence="3" id="KW-1185">Reference proteome</keyword>